<evidence type="ECO:0008006" key="3">
    <source>
        <dbReference type="Google" id="ProtNLM"/>
    </source>
</evidence>
<dbReference type="OrthoDB" id="271604at2759"/>
<accession>A0A0C3QTD2</accession>
<protein>
    <recommendedName>
        <fullName evidence="3">CAAX prenyl protease</fullName>
    </recommendedName>
</protein>
<sequence length="108" mass="12145">ALGVLGLSLPNVYSNILSVLRPHLLAPVLYAGPLYIMLLDSTLPFQRDWDFKRDVVEKFPSWQGLRNYSIVTPVTEELVFRACIIPMMKWSSATTKQAVFAGSLWFGA</sequence>
<feature type="non-terminal residue" evidence="1">
    <location>
        <position position="108"/>
    </location>
</feature>
<evidence type="ECO:0000313" key="2">
    <source>
        <dbReference type="Proteomes" id="UP000054248"/>
    </source>
</evidence>
<dbReference type="AlphaFoldDB" id="A0A0C3QTD2"/>
<reference evidence="1 2" key="1">
    <citation type="submission" date="2014-04" db="EMBL/GenBank/DDBJ databases">
        <authorList>
            <consortium name="DOE Joint Genome Institute"/>
            <person name="Kuo A."/>
            <person name="Girlanda M."/>
            <person name="Perotto S."/>
            <person name="Kohler A."/>
            <person name="Nagy L.G."/>
            <person name="Floudas D."/>
            <person name="Copeland A."/>
            <person name="Barry K.W."/>
            <person name="Cichocki N."/>
            <person name="Veneault-Fourrey C."/>
            <person name="LaButti K."/>
            <person name="Lindquist E.A."/>
            <person name="Lipzen A."/>
            <person name="Lundell T."/>
            <person name="Morin E."/>
            <person name="Murat C."/>
            <person name="Sun H."/>
            <person name="Tunlid A."/>
            <person name="Henrissat B."/>
            <person name="Grigoriev I.V."/>
            <person name="Hibbett D.S."/>
            <person name="Martin F."/>
            <person name="Nordberg H.P."/>
            <person name="Cantor M.N."/>
            <person name="Hua S.X."/>
        </authorList>
    </citation>
    <scope>NUCLEOTIDE SEQUENCE [LARGE SCALE GENOMIC DNA]</scope>
    <source>
        <strain evidence="1 2">MUT 4182</strain>
    </source>
</reference>
<proteinExistence type="predicted"/>
<dbReference type="GO" id="GO:0005789">
    <property type="term" value="C:endoplasmic reticulum membrane"/>
    <property type="evidence" value="ECO:0007669"/>
    <property type="project" value="InterPro"/>
</dbReference>
<dbReference type="GO" id="GO:0071586">
    <property type="term" value="P:CAAX-box protein processing"/>
    <property type="evidence" value="ECO:0007669"/>
    <property type="project" value="InterPro"/>
</dbReference>
<feature type="non-terminal residue" evidence="1">
    <location>
        <position position="1"/>
    </location>
</feature>
<dbReference type="STRING" id="1051891.A0A0C3QTD2"/>
<dbReference type="GO" id="GO:0004222">
    <property type="term" value="F:metalloendopeptidase activity"/>
    <property type="evidence" value="ECO:0007669"/>
    <property type="project" value="InterPro"/>
</dbReference>
<keyword evidence="2" id="KW-1185">Reference proteome</keyword>
<dbReference type="HOGENOM" id="CLU_2203413_0_0_1"/>
<dbReference type="PANTHER" id="PTHR13046">
    <property type="entry name" value="PROTEASE U48 CAAX PRENYL PROTEASE RCE1"/>
    <property type="match status" value="1"/>
</dbReference>
<dbReference type="EMBL" id="KN822963">
    <property type="protein sequence ID" value="KIO31424.1"/>
    <property type="molecule type" value="Genomic_DNA"/>
</dbReference>
<organism evidence="1 2">
    <name type="scientific">Tulasnella calospora MUT 4182</name>
    <dbReference type="NCBI Taxonomy" id="1051891"/>
    <lineage>
        <taxon>Eukaryota</taxon>
        <taxon>Fungi</taxon>
        <taxon>Dikarya</taxon>
        <taxon>Basidiomycota</taxon>
        <taxon>Agaricomycotina</taxon>
        <taxon>Agaricomycetes</taxon>
        <taxon>Cantharellales</taxon>
        <taxon>Tulasnellaceae</taxon>
        <taxon>Tulasnella</taxon>
    </lineage>
</organism>
<gene>
    <name evidence="1" type="ORF">M407DRAFT_49208</name>
</gene>
<evidence type="ECO:0000313" key="1">
    <source>
        <dbReference type="EMBL" id="KIO31424.1"/>
    </source>
</evidence>
<dbReference type="InterPro" id="IPR039731">
    <property type="entry name" value="Rce1"/>
</dbReference>
<dbReference type="PANTHER" id="PTHR13046:SF0">
    <property type="entry name" value="CAAX PRENYL PROTEASE 2"/>
    <property type="match status" value="1"/>
</dbReference>
<reference evidence="2" key="2">
    <citation type="submission" date="2015-01" db="EMBL/GenBank/DDBJ databases">
        <title>Evolutionary Origins and Diversification of the Mycorrhizal Mutualists.</title>
        <authorList>
            <consortium name="DOE Joint Genome Institute"/>
            <consortium name="Mycorrhizal Genomics Consortium"/>
            <person name="Kohler A."/>
            <person name="Kuo A."/>
            <person name="Nagy L.G."/>
            <person name="Floudas D."/>
            <person name="Copeland A."/>
            <person name="Barry K.W."/>
            <person name="Cichocki N."/>
            <person name="Veneault-Fourrey C."/>
            <person name="LaButti K."/>
            <person name="Lindquist E.A."/>
            <person name="Lipzen A."/>
            <person name="Lundell T."/>
            <person name="Morin E."/>
            <person name="Murat C."/>
            <person name="Riley R."/>
            <person name="Ohm R."/>
            <person name="Sun H."/>
            <person name="Tunlid A."/>
            <person name="Henrissat B."/>
            <person name="Grigoriev I.V."/>
            <person name="Hibbett D.S."/>
            <person name="Martin F."/>
        </authorList>
    </citation>
    <scope>NUCLEOTIDE SEQUENCE [LARGE SCALE GENOMIC DNA]</scope>
    <source>
        <strain evidence="2">MUT 4182</strain>
    </source>
</reference>
<name>A0A0C3QTD2_9AGAM</name>
<dbReference type="Proteomes" id="UP000054248">
    <property type="component" value="Unassembled WGS sequence"/>
</dbReference>